<sequence length="112" mass="12711">MAREKARGWSKTRLAYCGWIDSLQPVPSTPYIHYSYTPLQHGVLKYTEKSFLGYNLRKKAPSHAEGVSSILRELLSQLNSTQLDALDPSLEVNLACAPGKMYYVSFRKENDN</sequence>
<keyword evidence="2" id="KW-1185">Reference proteome</keyword>
<evidence type="ECO:0000313" key="2">
    <source>
        <dbReference type="Proteomes" id="UP000887116"/>
    </source>
</evidence>
<dbReference type="EMBL" id="BMAO01031209">
    <property type="protein sequence ID" value="GFQ73263.1"/>
    <property type="molecule type" value="Genomic_DNA"/>
</dbReference>
<dbReference type="Proteomes" id="UP000887116">
    <property type="component" value="Unassembled WGS sequence"/>
</dbReference>
<proteinExistence type="predicted"/>
<dbReference type="AlphaFoldDB" id="A0A8X6KIW5"/>
<reference evidence="1" key="1">
    <citation type="submission" date="2020-07" db="EMBL/GenBank/DDBJ databases">
        <title>Multicomponent nature underlies the extraordinary mechanical properties of spider dragline silk.</title>
        <authorList>
            <person name="Kono N."/>
            <person name="Nakamura H."/>
            <person name="Mori M."/>
            <person name="Yoshida Y."/>
            <person name="Ohtoshi R."/>
            <person name="Malay A.D."/>
            <person name="Moran D.A.P."/>
            <person name="Tomita M."/>
            <person name="Numata K."/>
            <person name="Arakawa K."/>
        </authorList>
    </citation>
    <scope>NUCLEOTIDE SEQUENCE</scope>
</reference>
<name>A0A8X6KIW5_TRICU</name>
<gene>
    <name evidence="1" type="ORF">TNCT_738221</name>
</gene>
<protein>
    <submittedName>
        <fullName evidence="1">Uncharacterized protein</fullName>
    </submittedName>
</protein>
<evidence type="ECO:0000313" key="1">
    <source>
        <dbReference type="EMBL" id="GFQ73263.1"/>
    </source>
</evidence>
<comment type="caution">
    <text evidence="1">The sequence shown here is derived from an EMBL/GenBank/DDBJ whole genome shotgun (WGS) entry which is preliminary data.</text>
</comment>
<accession>A0A8X6KIW5</accession>
<organism evidence="1 2">
    <name type="scientific">Trichonephila clavata</name>
    <name type="common">Joro spider</name>
    <name type="synonym">Nephila clavata</name>
    <dbReference type="NCBI Taxonomy" id="2740835"/>
    <lineage>
        <taxon>Eukaryota</taxon>
        <taxon>Metazoa</taxon>
        <taxon>Ecdysozoa</taxon>
        <taxon>Arthropoda</taxon>
        <taxon>Chelicerata</taxon>
        <taxon>Arachnida</taxon>
        <taxon>Araneae</taxon>
        <taxon>Araneomorphae</taxon>
        <taxon>Entelegynae</taxon>
        <taxon>Araneoidea</taxon>
        <taxon>Nephilidae</taxon>
        <taxon>Trichonephila</taxon>
    </lineage>
</organism>